<feature type="domain" description="HTH deoR-type" evidence="4">
    <location>
        <begin position="3"/>
        <end position="58"/>
    </location>
</feature>
<dbReference type="InterPro" id="IPR037171">
    <property type="entry name" value="NagB/RpiA_transferase-like"/>
</dbReference>
<evidence type="ECO:0000256" key="1">
    <source>
        <dbReference type="ARBA" id="ARBA00023015"/>
    </source>
</evidence>
<dbReference type="SMART" id="SM01134">
    <property type="entry name" value="DeoRC"/>
    <property type="match status" value="1"/>
</dbReference>
<dbReference type="InterPro" id="IPR018356">
    <property type="entry name" value="Tscrpt_reg_HTH_DeoR_CS"/>
</dbReference>
<dbReference type="Gene3D" id="3.40.50.1360">
    <property type="match status" value="1"/>
</dbReference>
<dbReference type="SUPFAM" id="SSF46785">
    <property type="entry name" value="Winged helix' DNA-binding domain"/>
    <property type="match status" value="1"/>
</dbReference>
<dbReference type="PANTHER" id="PTHR30363">
    <property type="entry name" value="HTH-TYPE TRANSCRIPTIONAL REGULATOR SRLR-RELATED"/>
    <property type="match status" value="1"/>
</dbReference>
<organism evidence="5 6">
    <name type="scientific">Lactobacillus bombicola</name>
    <dbReference type="NCBI Taxonomy" id="1505723"/>
    <lineage>
        <taxon>Bacteria</taxon>
        <taxon>Bacillati</taxon>
        <taxon>Bacillota</taxon>
        <taxon>Bacilli</taxon>
        <taxon>Lactobacillales</taxon>
        <taxon>Lactobacillaceae</taxon>
        <taxon>Lactobacillus</taxon>
    </lineage>
</organism>
<dbReference type="SUPFAM" id="SSF100950">
    <property type="entry name" value="NagB/RpiA/CoA transferase-like"/>
    <property type="match status" value="1"/>
</dbReference>
<dbReference type="InterPro" id="IPR001034">
    <property type="entry name" value="DeoR_HTH"/>
</dbReference>
<dbReference type="Gene3D" id="1.10.10.10">
    <property type="entry name" value="Winged helix-like DNA-binding domain superfamily/Winged helix DNA-binding domain"/>
    <property type="match status" value="1"/>
</dbReference>
<dbReference type="PANTHER" id="PTHR30363:SF56">
    <property type="entry name" value="TRANSCRIPTIONAL REGULATOR, DEOR FAMILY"/>
    <property type="match status" value="1"/>
</dbReference>
<dbReference type="GO" id="GO:0003700">
    <property type="term" value="F:DNA-binding transcription factor activity"/>
    <property type="evidence" value="ECO:0007669"/>
    <property type="project" value="InterPro"/>
</dbReference>
<dbReference type="InterPro" id="IPR050313">
    <property type="entry name" value="Carb_Metab_HTH_regulators"/>
</dbReference>
<keyword evidence="3" id="KW-0804">Transcription</keyword>
<evidence type="ECO:0000259" key="4">
    <source>
        <dbReference type="PROSITE" id="PS51000"/>
    </source>
</evidence>
<dbReference type="EMBL" id="FOMN01000002">
    <property type="protein sequence ID" value="SFD37189.1"/>
    <property type="molecule type" value="Genomic_DNA"/>
</dbReference>
<gene>
    <name evidence="5" type="ORF">SAMN04487792_0545</name>
</gene>
<reference evidence="6" key="1">
    <citation type="submission" date="2016-10" db="EMBL/GenBank/DDBJ databases">
        <authorList>
            <person name="Varghese N."/>
            <person name="Submissions S."/>
        </authorList>
    </citation>
    <scope>NUCLEOTIDE SEQUENCE [LARGE SCALE GENOMIC DNA]</scope>
    <source>
        <strain evidence="6">R-53102</strain>
    </source>
</reference>
<evidence type="ECO:0000313" key="6">
    <source>
        <dbReference type="Proteomes" id="UP000199599"/>
    </source>
</evidence>
<name>A0A1I1RS40_9LACO</name>
<dbReference type="PROSITE" id="PS51000">
    <property type="entry name" value="HTH_DEOR_2"/>
    <property type="match status" value="1"/>
</dbReference>
<dbReference type="Pfam" id="PF08220">
    <property type="entry name" value="HTH_DeoR"/>
    <property type="match status" value="1"/>
</dbReference>
<evidence type="ECO:0000256" key="2">
    <source>
        <dbReference type="ARBA" id="ARBA00023125"/>
    </source>
</evidence>
<dbReference type="SMART" id="SM00420">
    <property type="entry name" value="HTH_DEOR"/>
    <property type="match status" value="1"/>
</dbReference>
<dbReference type="InterPro" id="IPR014036">
    <property type="entry name" value="DeoR-like_C"/>
</dbReference>
<dbReference type="GO" id="GO:0003677">
    <property type="term" value="F:DNA binding"/>
    <property type="evidence" value="ECO:0007669"/>
    <property type="project" value="UniProtKB-KW"/>
</dbReference>
<dbReference type="PRINTS" id="PR00037">
    <property type="entry name" value="HTHLACR"/>
</dbReference>
<dbReference type="InterPro" id="IPR036388">
    <property type="entry name" value="WH-like_DNA-bd_sf"/>
</dbReference>
<dbReference type="Proteomes" id="UP000199599">
    <property type="component" value="Unassembled WGS sequence"/>
</dbReference>
<protein>
    <submittedName>
        <fullName evidence="5">Transcriptional regulator, DeoR family</fullName>
    </submittedName>
</protein>
<dbReference type="STRING" id="1505723.SAMN04487792_0545"/>
<evidence type="ECO:0000256" key="3">
    <source>
        <dbReference type="ARBA" id="ARBA00023163"/>
    </source>
</evidence>
<evidence type="ECO:0000313" key="5">
    <source>
        <dbReference type="EMBL" id="SFD37189.1"/>
    </source>
</evidence>
<sequence length="251" mass="27834">MLTQERQKLIENYVNQYELCHVSDLCKMTATSESTIRRDLIQMEHEGRIKRVHGGAQSINNFAHDVSQHIRFTMNHEQKISIAHYAVTHYVHEGDYIFLDAGTTAYEMVPFLAEVGQITLITNGLETALSALTHNIKTILLGGRIKDDTHAVVGQAALEQLENMNFAASFIGTNGIDHAGGLTTPDPDEATIKKRAQLRSDCTYVLADSSKIGERSFAIFGNVKDVTVITNVLQAQQKGLLPTKINLREAN</sequence>
<dbReference type="PROSITE" id="PS00894">
    <property type="entry name" value="HTH_DEOR_1"/>
    <property type="match status" value="1"/>
</dbReference>
<dbReference type="RefSeq" id="WP_090092528.1">
    <property type="nucleotide sequence ID" value="NZ_CBCRVU010000002.1"/>
</dbReference>
<keyword evidence="1" id="KW-0805">Transcription regulation</keyword>
<dbReference type="AlphaFoldDB" id="A0A1I1RS40"/>
<dbReference type="Pfam" id="PF00455">
    <property type="entry name" value="DeoRC"/>
    <property type="match status" value="1"/>
</dbReference>
<dbReference type="InterPro" id="IPR036390">
    <property type="entry name" value="WH_DNA-bd_sf"/>
</dbReference>
<accession>A0A1I1RS40</accession>
<keyword evidence="2" id="KW-0238">DNA-binding</keyword>
<proteinExistence type="predicted"/>